<organism evidence="2 3">
    <name type="scientific">Paraburkholderia dioscoreae</name>
    <dbReference type="NCBI Taxonomy" id="2604047"/>
    <lineage>
        <taxon>Bacteria</taxon>
        <taxon>Pseudomonadati</taxon>
        <taxon>Pseudomonadota</taxon>
        <taxon>Betaproteobacteria</taxon>
        <taxon>Burkholderiales</taxon>
        <taxon>Burkholderiaceae</taxon>
        <taxon>Paraburkholderia</taxon>
    </lineage>
</organism>
<sequence length="57" mass="6257">MSEQRARVPSFLTDPEAAPTLAALLVPACAFRRRTQLNGKQGAPFARTRQPALPPQR</sequence>
<evidence type="ECO:0000313" key="3">
    <source>
        <dbReference type="Proteomes" id="UP000325811"/>
    </source>
</evidence>
<gene>
    <name evidence="2" type="ORF">PDMSB3_0874</name>
</gene>
<dbReference type="AlphaFoldDB" id="A0A5Q4ZDI3"/>
<dbReference type="EMBL" id="LR699553">
    <property type="protein sequence ID" value="VVD27336.1"/>
    <property type="molecule type" value="Genomic_DNA"/>
</dbReference>
<name>A0A5Q4ZDI3_9BURK</name>
<dbReference type="KEGG" id="pdio:PDMSB3_0874"/>
<evidence type="ECO:0000313" key="2">
    <source>
        <dbReference type="EMBL" id="VVD27336.1"/>
    </source>
</evidence>
<protein>
    <submittedName>
        <fullName evidence="2">Uncharacterized protein</fullName>
    </submittedName>
</protein>
<reference evidence="2 3" key="1">
    <citation type="submission" date="2019-08" db="EMBL/GenBank/DDBJ databases">
        <authorList>
            <person name="Herpell B J."/>
        </authorList>
    </citation>
    <scope>NUCLEOTIDE SEQUENCE [LARGE SCALE GENOMIC DNA]</scope>
    <source>
        <strain evidence="3">Msb3</strain>
    </source>
</reference>
<feature type="region of interest" description="Disordered" evidence="1">
    <location>
        <begin position="37"/>
        <end position="57"/>
    </location>
</feature>
<proteinExistence type="predicted"/>
<dbReference type="Proteomes" id="UP000325811">
    <property type="component" value="Chromosome I"/>
</dbReference>
<evidence type="ECO:0000256" key="1">
    <source>
        <dbReference type="SAM" id="MobiDB-lite"/>
    </source>
</evidence>
<keyword evidence="3" id="KW-1185">Reference proteome</keyword>
<accession>A0A5Q4ZDI3</accession>